<evidence type="ECO:0000313" key="6">
    <source>
        <dbReference type="EMBL" id="BET24587.1"/>
    </source>
</evidence>
<dbReference type="KEGG" id="lto:RGQ30_00880"/>
<dbReference type="Gene3D" id="2.40.50.100">
    <property type="match status" value="1"/>
</dbReference>
<sequence length="385" mass="40590">MKLVISRSSVFTCALALLALNFSNNTTAWAGPGHDHGEEHDNAQAQATPDVAMGNSPRRLPTGEVFLPKPAQRQLNVRTTPAVLQAHAKVIELNGKVVVDPQTGGLVQTTAGGRFEAPPKGIPQMGQKVTKGELLGHVLASHGTLERSAQQGQLAQLKSQLNLAESRLQRVQQLQDTLPRKELDAANAEVQGLKGQVAALAGGIGAKEALRAPASGVVSSSQAISGKVFDAGALVFEVLDPSVVRIDATWASGGVPPGFSGATVVLGDQTIQLNYVGAAGAVRDQSLTLVFENRKLEQTRFFTGQLVKVFAALADQTEGVAIPSSAVVKNAANQTMVWVKTEPETFQPQVVVTEPLDGQRVLVKSGLTTYDRVVTQGATLINQVR</sequence>
<feature type="coiled-coil region" evidence="2">
    <location>
        <begin position="147"/>
        <end position="191"/>
    </location>
</feature>
<dbReference type="PANTHER" id="PTHR30097:SF4">
    <property type="entry name" value="SLR6042 PROTEIN"/>
    <property type="match status" value="1"/>
</dbReference>
<dbReference type="AlphaFoldDB" id="A0AA86IWY0"/>
<feature type="chain" id="PRO_5041683526" description="RND efflux pump membrane fusion protein barrel-sandwich domain-containing protein" evidence="3">
    <location>
        <begin position="31"/>
        <end position="385"/>
    </location>
</feature>
<dbReference type="Gene3D" id="2.40.420.20">
    <property type="match status" value="1"/>
</dbReference>
<evidence type="ECO:0008006" key="8">
    <source>
        <dbReference type="Google" id="ProtNLM"/>
    </source>
</evidence>
<dbReference type="Pfam" id="PF25967">
    <property type="entry name" value="RND-MFP_C"/>
    <property type="match status" value="1"/>
</dbReference>
<dbReference type="Gene3D" id="1.10.287.470">
    <property type="entry name" value="Helix hairpin bin"/>
    <property type="match status" value="1"/>
</dbReference>
<keyword evidence="2" id="KW-0175">Coiled coil</keyword>
<dbReference type="InterPro" id="IPR058627">
    <property type="entry name" value="MdtA-like_C"/>
</dbReference>
<organism evidence="6 7">
    <name type="scientific">Limnobacter thiooxidans</name>
    <dbReference type="NCBI Taxonomy" id="131080"/>
    <lineage>
        <taxon>Bacteria</taxon>
        <taxon>Pseudomonadati</taxon>
        <taxon>Pseudomonadota</taxon>
        <taxon>Betaproteobacteria</taxon>
        <taxon>Burkholderiales</taxon>
        <taxon>Burkholderiaceae</taxon>
        <taxon>Limnobacter</taxon>
    </lineage>
</organism>
<keyword evidence="3" id="KW-0732">Signal</keyword>
<evidence type="ECO:0000259" key="4">
    <source>
        <dbReference type="Pfam" id="PF25876"/>
    </source>
</evidence>
<keyword evidence="7" id="KW-1185">Reference proteome</keyword>
<dbReference type="EMBL" id="AP028947">
    <property type="protein sequence ID" value="BET24587.1"/>
    <property type="molecule type" value="Genomic_DNA"/>
</dbReference>
<dbReference type="InterPro" id="IPR058624">
    <property type="entry name" value="MdtA-like_HH"/>
</dbReference>
<feature type="domain" description="Multidrug resistance protein MdtA-like C-terminal permuted SH3" evidence="5">
    <location>
        <begin position="320"/>
        <end position="378"/>
    </location>
</feature>
<dbReference type="Proteomes" id="UP001329151">
    <property type="component" value="Chromosome"/>
</dbReference>
<evidence type="ECO:0000256" key="2">
    <source>
        <dbReference type="SAM" id="Coils"/>
    </source>
</evidence>
<evidence type="ECO:0000313" key="7">
    <source>
        <dbReference type="Proteomes" id="UP001329151"/>
    </source>
</evidence>
<dbReference type="SUPFAM" id="SSF111369">
    <property type="entry name" value="HlyD-like secretion proteins"/>
    <property type="match status" value="1"/>
</dbReference>
<evidence type="ECO:0000256" key="1">
    <source>
        <dbReference type="ARBA" id="ARBA00022448"/>
    </source>
</evidence>
<dbReference type="Pfam" id="PF25876">
    <property type="entry name" value="HH_MFP_RND"/>
    <property type="match status" value="1"/>
</dbReference>
<dbReference type="RefSeq" id="WP_130557169.1">
    <property type="nucleotide sequence ID" value="NZ_AP028947.1"/>
</dbReference>
<evidence type="ECO:0000256" key="3">
    <source>
        <dbReference type="SAM" id="SignalP"/>
    </source>
</evidence>
<dbReference type="InterPro" id="IPR051909">
    <property type="entry name" value="MFP_Cation_Efflux"/>
</dbReference>
<gene>
    <name evidence="6" type="ORF">RGQ30_00880</name>
</gene>
<evidence type="ECO:0000259" key="5">
    <source>
        <dbReference type="Pfam" id="PF25967"/>
    </source>
</evidence>
<dbReference type="GO" id="GO:0030313">
    <property type="term" value="C:cell envelope"/>
    <property type="evidence" value="ECO:0007669"/>
    <property type="project" value="TreeGrafter"/>
</dbReference>
<feature type="domain" description="Multidrug resistance protein MdtA-like alpha-helical hairpin" evidence="4">
    <location>
        <begin position="150"/>
        <end position="199"/>
    </location>
</feature>
<name>A0AA86IWY0_9BURK</name>
<dbReference type="GO" id="GO:0015679">
    <property type="term" value="P:plasma membrane copper ion transport"/>
    <property type="evidence" value="ECO:0007669"/>
    <property type="project" value="TreeGrafter"/>
</dbReference>
<dbReference type="GO" id="GO:0060003">
    <property type="term" value="P:copper ion export"/>
    <property type="evidence" value="ECO:0007669"/>
    <property type="project" value="TreeGrafter"/>
</dbReference>
<keyword evidence="1" id="KW-0813">Transport</keyword>
<dbReference type="PANTHER" id="PTHR30097">
    <property type="entry name" value="CATION EFFLUX SYSTEM PROTEIN CUSB"/>
    <property type="match status" value="1"/>
</dbReference>
<reference evidence="6 7" key="1">
    <citation type="submission" date="2023-10" db="EMBL/GenBank/DDBJ databases">
        <title>Complete Genome Sequence of Limnobacter thiooxidans CS-K2T, Isolated from freshwater lake sediments in Bavaria, Germany.</title>
        <authorList>
            <person name="Naruki M."/>
            <person name="Watanabe A."/>
            <person name="Warashina T."/>
            <person name="Morita T."/>
            <person name="Arakawa K."/>
        </authorList>
    </citation>
    <scope>NUCLEOTIDE SEQUENCE [LARGE SCALE GENOMIC DNA]</scope>
    <source>
        <strain evidence="6 7">CS-K2</strain>
    </source>
</reference>
<feature type="signal peptide" evidence="3">
    <location>
        <begin position="1"/>
        <end position="30"/>
    </location>
</feature>
<protein>
    <recommendedName>
        <fullName evidence="8">RND efflux pump membrane fusion protein barrel-sandwich domain-containing protein</fullName>
    </recommendedName>
</protein>
<accession>A0AA86IWY0</accession>
<proteinExistence type="predicted"/>